<feature type="region of interest" description="Disordered" evidence="23">
    <location>
        <begin position="311"/>
        <end position="459"/>
    </location>
</feature>
<dbReference type="OrthoDB" id="77201at2759"/>
<evidence type="ECO:0000256" key="22">
    <source>
        <dbReference type="RuleBase" id="RU004335"/>
    </source>
</evidence>
<comment type="similarity">
    <text evidence="4 22">Belongs to the glycosyl hydrolase 17 family.</text>
</comment>
<keyword evidence="12 25" id="KW-0378">Hydrolase</keyword>
<evidence type="ECO:0000256" key="20">
    <source>
        <dbReference type="ARBA" id="ARBA00032134"/>
    </source>
</evidence>
<keyword evidence="15" id="KW-0119">Carbohydrate metabolism</keyword>
<proteinExistence type="inferred from homology"/>
<gene>
    <name evidence="25" type="ORF">SODALDRAFT_342996</name>
</gene>
<reference evidence="25 26" key="1">
    <citation type="journal article" date="2018" name="Mol. Ecol.">
        <title>The obligate alkalophilic soda-lake fungus Sodiomyces alkalinus has shifted to a protein diet.</title>
        <authorList>
            <person name="Grum-Grzhimaylo A.A."/>
            <person name="Falkoski D.L."/>
            <person name="van den Heuvel J."/>
            <person name="Valero-Jimenez C.A."/>
            <person name="Min B."/>
            <person name="Choi I.G."/>
            <person name="Lipzen A."/>
            <person name="Daum C.G."/>
            <person name="Aanen D.K."/>
            <person name="Tsang A."/>
            <person name="Henrissat B."/>
            <person name="Bilanenko E.N."/>
            <person name="de Vries R.P."/>
            <person name="van Kan J.A.L."/>
            <person name="Grigoriev I.V."/>
            <person name="Debets A.J.M."/>
        </authorList>
    </citation>
    <scope>NUCLEOTIDE SEQUENCE [LARGE SCALE GENOMIC DNA]</scope>
    <source>
        <strain evidence="25 26">F11</strain>
    </source>
</reference>
<evidence type="ECO:0000256" key="11">
    <source>
        <dbReference type="ARBA" id="ARBA00022729"/>
    </source>
</evidence>
<dbReference type="GO" id="GO:0009986">
    <property type="term" value="C:cell surface"/>
    <property type="evidence" value="ECO:0007669"/>
    <property type="project" value="TreeGrafter"/>
</dbReference>
<evidence type="ECO:0000313" key="26">
    <source>
        <dbReference type="Proteomes" id="UP000272025"/>
    </source>
</evidence>
<keyword evidence="16" id="KW-0449">Lipoprotein</keyword>
<comment type="catalytic activity">
    <reaction evidence="1">
        <text>Hydrolysis of (1-&gt;3)-beta-D-glucosidic linkages in (1-&gt;3)-beta-D-glucans.</text>
        <dbReference type="EC" id="3.2.1.39"/>
    </reaction>
</comment>
<comment type="subcellular location">
    <subcellularLocation>
        <location evidence="3">Cell membrane</location>
        <topology evidence="3">Lipid-anchor</topology>
        <topology evidence="3">GPI-anchor</topology>
    </subcellularLocation>
    <subcellularLocation>
        <location evidence="2">Secreted</location>
        <location evidence="2">Cell wall</location>
    </subcellularLocation>
</comment>
<dbReference type="GO" id="GO:0000272">
    <property type="term" value="P:polysaccharide catabolic process"/>
    <property type="evidence" value="ECO:0007669"/>
    <property type="project" value="UniProtKB-KW"/>
</dbReference>
<evidence type="ECO:0000256" key="18">
    <source>
        <dbReference type="ARBA" id="ARBA00023326"/>
    </source>
</evidence>
<dbReference type="FunFam" id="3.20.20.80:FF:000233">
    <property type="entry name" value="Probable glucan endo-1,3-beta-glucosidase eglC"/>
    <property type="match status" value="1"/>
</dbReference>
<dbReference type="InterPro" id="IPR017853">
    <property type="entry name" value="GH"/>
</dbReference>
<keyword evidence="11 24" id="KW-0732">Signal</keyword>
<dbReference type="EC" id="3.2.1.39" evidence="5"/>
<evidence type="ECO:0000256" key="15">
    <source>
        <dbReference type="ARBA" id="ARBA00023277"/>
    </source>
</evidence>
<dbReference type="SUPFAM" id="SSF51445">
    <property type="entry name" value="(Trans)glycosidases"/>
    <property type="match status" value="1"/>
</dbReference>
<evidence type="ECO:0000256" key="24">
    <source>
        <dbReference type="SAM" id="SignalP"/>
    </source>
</evidence>
<dbReference type="Proteomes" id="UP000272025">
    <property type="component" value="Unassembled WGS sequence"/>
</dbReference>
<dbReference type="AlphaFoldDB" id="A0A3N2Q222"/>
<evidence type="ECO:0000256" key="16">
    <source>
        <dbReference type="ARBA" id="ARBA00023288"/>
    </source>
</evidence>
<feature type="compositionally biased region" description="Pro residues" evidence="23">
    <location>
        <begin position="409"/>
        <end position="428"/>
    </location>
</feature>
<evidence type="ECO:0000313" key="25">
    <source>
        <dbReference type="EMBL" id="ROT40665.1"/>
    </source>
</evidence>
<evidence type="ECO:0000256" key="2">
    <source>
        <dbReference type="ARBA" id="ARBA00004191"/>
    </source>
</evidence>
<evidence type="ECO:0000256" key="14">
    <source>
        <dbReference type="ARBA" id="ARBA00023180"/>
    </source>
</evidence>
<evidence type="ECO:0000256" key="3">
    <source>
        <dbReference type="ARBA" id="ARBA00004609"/>
    </source>
</evidence>
<dbReference type="PANTHER" id="PTHR16631:SF13">
    <property type="entry name" value="GLUCAN ENDO-1,3-BETA-GLUCOSIDASE EGLC-RELATED"/>
    <property type="match status" value="1"/>
</dbReference>
<dbReference type="GO" id="GO:0005576">
    <property type="term" value="C:extracellular region"/>
    <property type="evidence" value="ECO:0007669"/>
    <property type="project" value="TreeGrafter"/>
</dbReference>
<dbReference type="GO" id="GO:0042973">
    <property type="term" value="F:glucan endo-1,3-beta-D-glucosidase activity"/>
    <property type="evidence" value="ECO:0007669"/>
    <property type="project" value="UniProtKB-EC"/>
</dbReference>
<feature type="chain" id="PRO_5018301427" description="Probable glucan endo-1,3-beta-glucosidase eglC" evidence="24">
    <location>
        <begin position="20"/>
        <end position="479"/>
    </location>
</feature>
<evidence type="ECO:0000256" key="4">
    <source>
        <dbReference type="ARBA" id="ARBA00008773"/>
    </source>
</evidence>
<dbReference type="RefSeq" id="XP_028468471.1">
    <property type="nucleotide sequence ID" value="XM_028613107.1"/>
</dbReference>
<evidence type="ECO:0000256" key="8">
    <source>
        <dbReference type="ARBA" id="ARBA00022512"/>
    </source>
</evidence>
<sequence>MHTLSTLAALAAAISTARAAFQGFNYGNVFTDGSPKTQADFEALFGAAANLDGTDGGFTSARLYTMVQAGTANDPISAIPAAINTGTSLLLGIWASAGADVFANELEALRRTIAQYGDQLDGLIAGISVGSEDLYRNSPTGIEAGENPGANPDTLVGYFERVRDAIQGTPFANYPIGHVDTWTAWDNSSNQAVIDASDFIGFNGFAYWEANQDNDVSNGKSLFDRALGRARNAVGNKPIWITEVGWPVSGATVGQAVPSAENAEIFWKDVGCPLFGETNIWWYTLQDSAPFASSPSFGIIGSDVTTQPLFDLTCDAPAPPPSSAAPTTGTQAPTETDGGAVPGPTSPEDDNGDDGHDGGDDDDDDDEPAPTVTESPHVPEPTGDGDHGDDGHGDDEGHDDDGHDDGGVMPPPSVPTDSPAPPEEPVPTQPGEGGNATTIVPPPVATGDEDEDGPPVEAGASSLTFSAACLAVMFAVAVF</sequence>
<feature type="compositionally biased region" description="Low complexity" evidence="23">
    <location>
        <begin position="324"/>
        <end position="336"/>
    </location>
</feature>
<evidence type="ECO:0000256" key="19">
    <source>
        <dbReference type="ARBA" id="ARBA00025152"/>
    </source>
</evidence>
<feature type="compositionally biased region" description="Acidic residues" evidence="23">
    <location>
        <begin position="359"/>
        <end position="368"/>
    </location>
</feature>
<evidence type="ECO:0000256" key="6">
    <source>
        <dbReference type="ARBA" id="ARBA00019762"/>
    </source>
</evidence>
<dbReference type="GeneID" id="39581585"/>
<evidence type="ECO:0000256" key="1">
    <source>
        <dbReference type="ARBA" id="ARBA00000382"/>
    </source>
</evidence>
<dbReference type="GO" id="GO:0009277">
    <property type="term" value="C:fungal-type cell wall"/>
    <property type="evidence" value="ECO:0007669"/>
    <property type="project" value="TreeGrafter"/>
</dbReference>
<evidence type="ECO:0000256" key="5">
    <source>
        <dbReference type="ARBA" id="ARBA00012780"/>
    </source>
</evidence>
<evidence type="ECO:0000256" key="13">
    <source>
        <dbReference type="ARBA" id="ARBA00023136"/>
    </source>
</evidence>
<keyword evidence="10" id="KW-0336">GPI-anchor</keyword>
<organism evidence="25 26">
    <name type="scientific">Sodiomyces alkalinus (strain CBS 110278 / VKM F-3762 / F11)</name>
    <name type="common">Alkaliphilic filamentous fungus</name>
    <dbReference type="NCBI Taxonomy" id="1314773"/>
    <lineage>
        <taxon>Eukaryota</taxon>
        <taxon>Fungi</taxon>
        <taxon>Dikarya</taxon>
        <taxon>Ascomycota</taxon>
        <taxon>Pezizomycotina</taxon>
        <taxon>Sordariomycetes</taxon>
        <taxon>Hypocreomycetidae</taxon>
        <taxon>Glomerellales</taxon>
        <taxon>Plectosphaerellaceae</taxon>
        <taxon>Sodiomyces</taxon>
    </lineage>
</organism>
<comment type="function">
    <text evidence="19">Glucanases play a role in cell expansion during growth, in cell-cell fusion during mating, and in spore release during sporulation. This enzyme may be involved in beta-glucan degradation and also function biosynthetically as a transglycosylase.</text>
</comment>
<evidence type="ECO:0000256" key="12">
    <source>
        <dbReference type="ARBA" id="ARBA00022801"/>
    </source>
</evidence>
<dbReference type="PANTHER" id="PTHR16631">
    <property type="entry name" value="GLUCAN 1,3-BETA-GLUCOSIDASE"/>
    <property type="match status" value="1"/>
</dbReference>
<dbReference type="GO" id="GO:0071555">
    <property type="term" value="P:cell wall organization"/>
    <property type="evidence" value="ECO:0007669"/>
    <property type="project" value="UniProtKB-KW"/>
</dbReference>
<keyword evidence="26" id="KW-1185">Reference proteome</keyword>
<evidence type="ECO:0000256" key="17">
    <source>
        <dbReference type="ARBA" id="ARBA00023316"/>
    </source>
</evidence>
<evidence type="ECO:0000256" key="9">
    <source>
        <dbReference type="ARBA" id="ARBA00022525"/>
    </source>
</evidence>
<evidence type="ECO:0000256" key="23">
    <source>
        <dbReference type="SAM" id="MobiDB-lite"/>
    </source>
</evidence>
<dbReference type="GO" id="GO:0098552">
    <property type="term" value="C:side of membrane"/>
    <property type="evidence" value="ECO:0007669"/>
    <property type="project" value="UniProtKB-KW"/>
</dbReference>
<keyword evidence="14" id="KW-0325">Glycoprotein</keyword>
<dbReference type="GO" id="GO:0005886">
    <property type="term" value="C:plasma membrane"/>
    <property type="evidence" value="ECO:0007669"/>
    <property type="project" value="UniProtKB-SubCell"/>
</dbReference>
<evidence type="ECO:0000256" key="10">
    <source>
        <dbReference type="ARBA" id="ARBA00022622"/>
    </source>
</evidence>
<dbReference type="Gene3D" id="3.20.20.80">
    <property type="entry name" value="Glycosidases"/>
    <property type="match status" value="1"/>
</dbReference>
<evidence type="ECO:0000256" key="21">
    <source>
        <dbReference type="ARBA" id="ARBA00032906"/>
    </source>
</evidence>
<protein>
    <recommendedName>
        <fullName evidence="6">Probable glucan endo-1,3-beta-glucosidase eglC</fullName>
        <ecNumber evidence="5">3.2.1.39</ecNumber>
    </recommendedName>
    <alternativeName>
        <fullName evidence="20">Endo-1,3-beta-glucanase eglC</fullName>
    </alternativeName>
    <alternativeName>
        <fullName evidence="21">Laminarinase eglC</fullName>
    </alternativeName>
</protein>
<dbReference type="InterPro" id="IPR000490">
    <property type="entry name" value="Glyco_hydro_17"/>
</dbReference>
<accession>A0A3N2Q222</accession>
<dbReference type="STRING" id="1314773.A0A3N2Q222"/>
<keyword evidence="13" id="KW-0472">Membrane</keyword>
<evidence type="ECO:0000256" key="7">
    <source>
        <dbReference type="ARBA" id="ARBA00022475"/>
    </source>
</evidence>
<keyword evidence="9" id="KW-0964">Secreted</keyword>
<keyword evidence="8" id="KW-0134">Cell wall</keyword>
<dbReference type="Pfam" id="PF00332">
    <property type="entry name" value="Glyco_hydro_17"/>
    <property type="match status" value="1"/>
</dbReference>
<name>A0A3N2Q222_SODAK</name>
<keyword evidence="7" id="KW-1003">Cell membrane</keyword>
<dbReference type="InterPro" id="IPR050732">
    <property type="entry name" value="Beta-glucan_modifiers"/>
</dbReference>
<keyword evidence="17" id="KW-0961">Cell wall biogenesis/degradation</keyword>
<feature type="compositionally biased region" description="Basic and acidic residues" evidence="23">
    <location>
        <begin position="384"/>
        <end position="406"/>
    </location>
</feature>
<keyword evidence="18" id="KW-0624">Polysaccharide degradation</keyword>
<feature type="signal peptide" evidence="24">
    <location>
        <begin position="1"/>
        <end position="19"/>
    </location>
</feature>
<dbReference type="EMBL" id="ML119052">
    <property type="protein sequence ID" value="ROT40665.1"/>
    <property type="molecule type" value="Genomic_DNA"/>
</dbReference>